<accession>A0ABR7QVS4</accession>
<dbReference type="PANTHER" id="PTHR38109">
    <property type="entry name" value="PROTEIN YCGL"/>
    <property type="match status" value="1"/>
</dbReference>
<gene>
    <name evidence="2" type="ORF">FcAc13_03155</name>
</gene>
<dbReference type="PANTHER" id="PTHR38109:SF1">
    <property type="entry name" value="PROTEIN YCGL"/>
    <property type="match status" value="1"/>
</dbReference>
<dbReference type="InterPro" id="IPR038068">
    <property type="entry name" value="YcgL-like_sf"/>
</dbReference>
<dbReference type="RefSeq" id="WP_187754736.1">
    <property type="nucleotide sequence ID" value="NZ_JABURY010000006.1"/>
</dbReference>
<sequence length="85" mass="9974">MMWCYIYRSTNKENSYLYIGKENDFSTVPEVLMKAFGQPIFVMKVLLDGKRQFVAGSAQHIEDKIQQDGFFLQMLKDNDFVVKTH</sequence>
<feature type="domain" description="YcgL" evidence="1">
    <location>
        <begin position="2"/>
        <end position="85"/>
    </location>
</feature>
<dbReference type="Proteomes" id="UP000651208">
    <property type="component" value="Unassembled WGS sequence"/>
</dbReference>
<evidence type="ECO:0000313" key="3">
    <source>
        <dbReference type="Proteomes" id="UP000651208"/>
    </source>
</evidence>
<dbReference type="PROSITE" id="PS51648">
    <property type="entry name" value="YCGL"/>
    <property type="match status" value="1"/>
</dbReference>
<protein>
    <submittedName>
        <fullName evidence="2">YcgL domain-containing protein</fullName>
    </submittedName>
</protein>
<dbReference type="SUPFAM" id="SSF160191">
    <property type="entry name" value="YcgL-like"/>
    <property type="match status" value="1"/>
</dbReference>
<evidence type="ECO:0000313" key="2">
    <source>
        <dbReference type="EMBL" id="MBC9130303.1"/>
    </source>
</evidence>
<dbReference type="Pfam" id="PF05166">
    <property type="entry name" value="YcgL"/>
    <property type="match status" value="1"/>
</dbReference>
<comment type="caution">
    <text evidence="2">The sequence shown here is derived from an EMBL/GenBank/DDBJ whole genome shotgun (WGS) entry which is preliminary data.</text>
</comment>
<organism evidence="2 3">
    <name type="scientific">Frischella japonica</name>
    <dbReference type="NCBI Taxonomy" id="2741544"/>
    <lineage>
        <taxon>Bacteria</taxon>
        <taxon>Pseudomonadati</taxon>
        <taxon>Pseudomonadota</taxon>
        <taxon>Gammaproteobacteria</taxon>
        <taxon>Orbales</taxon>
        <taxon>Orbaceae</taxon>
        <taxon>Frischella</taxon>
    </lineage>
</organism>
<proteinExistence type="predicted"/>
<dbReference type="EMBL" id="JABURY010000006">
    <property type="protein sequence ID" value="MBC9130303.1"/>
    <property type="molecule type" value="Genomic_DNA"/>
</dbReference>
<keyword evidence="3" id="KW-1185">Reference proteome</keyword>
<reference evidence="2 3" key="1">
    <citation type="submission" date="2020-06" db="EMBL/GenBank/DDBJ databases">
        <title>Frischella cerana isolated from Apis cerana gut homogenate.</title>
        <authorList>
            <person name="Wolter L.A."/>
            <person name="Suenami S."/>
            <person name="Miyazaki R."/>
        </authorList>
    </citation>
    <scope>NUCLEOTIDE SEQUENCE [LARGE SCALE GENOMIC DNA]</scope>
    <source>
        <strain evidence="2 3">Ac13</strain>
    </source>
</reference>
<name>A0ABR7QVS4_9GAMM</name>
<dbReference type="InterPro" id="IPR027354">
    <property type="entry name" value="YcgL_dom"/>
</dbReference>
<dbReference type="Gene3D" id="3.10.510.20">
    <property type="entry name" value="YcgL domain"/>
    <property type="match status" value="1"/>
</dbReference>
<evidence type="ECO:0000259" key="1">
    <source>
        <dbReference type="PROSITE" id="PS51648"/>
    </source>
</evidence>